<evidence type="ECO:0000313" key="3">
    <source>
        <dbReference type="Proteomes" id="UP000002009"/>
    </source>
</evidence>
<organism evidence="2 3">
    <name type="scientific">Micromonas commoda (strain RCC299 / NOUM17 / CCMP2709)</name>
    <name type="common">Picoplanktonic green alga</name>
    <dbReference type="NCBI Taxonomy" id="296587"/>
    <lineage>
        <taxon>Eukaryota</taxon>
        <taxon>Viridiplantae</taxon>
        <taxon>Chlorophyta</taxon>
        <taxon>Mamiellophyceae</taxon>
        <taxon>Mamiellales</taxon>
        <taxon>Mamiellaceae</taxon>
        <taxon>Micromonas</taxon>
    </lineage>
</organism>
<sequence length="294" mass="31680">MRGEASEPVVLANAAARVACGSLSMLFIFTMVAFTTLRVFGLKRVLVPRSGMIGVGVFWTIASSTYAVIWHDDPTTIAPCQPLHALLVNLPQQAVFLLSLRMRRLVTTWGAIRLFGTFAIGVVLLNVAHEFAHGERETIAGAPKKDGSVEVLDVTDATVNLFVAFARAAAGLLLVQGSSEREGANSAPRKTTGSPQELCLASCWCVMLVLMSLPRFGNESPWGDPLGGARARGAGGVKAGERAWVVWYGFKASLYVLAQWGGLLAVKLSPSRLLDKVNSERDREKEKADAKKRN</sequence>
<evidence type="ECO:0000256" key="1">
    <source>
        <dbReference type="SAM" id="Phobius"/>
    </source>
</evidence>
<dbReference type="OMA" id="QARSIDW"/>
<dbReference type="KEGG" id="mis:MICPUN_59961"/>
<dbReference type="AlphaFoldDB" id="C1EA63"/>
<dbReference type="InParanoid" id="C1EA63"/>
<proteinExistence type="predicted"/>
<feature type="transmembrane region" description="Helical" evidence="1">
    <location>
        <begin position="14"/>
        <end position="40"/>
    </location>
</feature>
<keyword evidence="3" id="KW-1185">Reference proteome</keyword>
<keyword evidence="1" id="KW-1133">Transmembrane helix</keyword>
<dbReference type="RefSeq" id="XP_002503545.1">
    <property type="nucleotide sequence ID" value="XM_002503499.1"/>
</dbReference>
<dbReference type="Proteomes" id="UP000002009">
    <property type="component" value="Chromosome 7"/>
</dbReference>
<keyword evidence="1" id="KW-0472">Membrane</keyword>
<feature type="transmembrane region" description="Helical" evidence="1">
    <location>
        <begin position="52"/>
        <end position="71"/>
    </location>
</feature>
<name>C1EA63_MICCC</name>
<dbReference type="EMBL" id="CP001328">
    <property type="protein sequence ID" value="ACO64803.1"/>
    <property type="molecule type" value="Genomic_DNA"/>
</dbReference>
<keyword evidence="1" id="KW-0812">Transmembrane</keyword>
<reference evidence="2 3" key="1">
    <citation type="journal article" date="2009" name="Science">
        <title>Green evolution and dynamic adaptations revealed by genomes of the marine picoeukaryotes Micromonas.</title>
        <authorList>
            <person name="Worden A.Z."/>
            <person name="Lee J.H."/>
            <person name="Mock T."/>
            <person name="Rouze P."/>
            <person name="Simmons M.P."/>
            <person name="Aerts A.L."/>
            <person name="Allen A.E."/>
            <person name="Cuvelier M.L."/>
            <person name="Derelle E."/>
            <person name="Everett M.V."/>
            <person name="Foulon E."/>
            <person name="Grimwood J."/>
            <person name="Gundlach H."/>
            <person name="Henrissat B."/>
            <person name="Napoli C."/>
            <person name="McDonald S.M."/>
            <person name="Parker M.S."/>
            <person name="Rombauts S."/>
            <person name="Salamov A."/>
            <person name="Von Dassow P."/>
            <person name="Badger J.H."/>
            <person name="Coutinho P.M."/>
            <person name="Demir E."/>
            <person name="Dubchak I."/>
            <person name="Gentemann C."/>
            <person name="Eikrem W."/>
            <person name="Gready J.E."/>
            <person name="John U."/>
            <person name="Lanier W."/>
            <person name="Lindquist E.A."/>
            <person name="Lucas S."/>
            <person name="Mayer K.F."/>
            <person name="Moreau H."/>
            <person name="Not F."/>
            <person name="Otillar R."/>
            <person name="Panaud O."/>
            <person name="Pangilinan J."/>
            <person name="Paulsen I."/>
            <person name="Piegu B."/>
            <person name="Poliakov A."/>
            <person name="Robbens S."/>
            <person name="Schmutz J."/>
            <person name="Toulza E."/>
            <person name="Wyss T."/>
            <person name="Zelensky A."/>
            <person name="Zhou K."/>
            <person name="Armbrust E.V."/>
            <person name="Bhattacharya D."/>
            <person name="Goodenough U.W."/>
            <person name="Van de Peer Y."/>
            <person name="Grigoriev I.V."/>
        </authorList>
    </citation>
    <scope>NUCLEOTIDE SEQUENCE [LARGE SCALE GENOMIC DNA]</scope>
    <source>
        <strain evidence="3">RCC299 / NOUM17</strain>
    </source>
</reference>
<feature type="transmembrane region" description="Helical" evidence="1">
    <location>
        <begin position="112"/>
        <end position="129"/>
    </location>
</feature>
<protein>
    <submittedName>
        <fullName evidence="2">Uncharacterized protein</fullName>
    </submittedName>
</protein>
<accession>C1EA63</accession>
<evidence type="ECO:0000313" key="2">
    <source>
        <dbReference type="EMBL" id="ACO64803.1"/>
    </source>
</evidence>
<dbReference type="GeneID" id="8245183"/>
<gene>
    <name evidence="2" type="ORF">MICPUN_59961</name>
</gene>